<accession>A0ABD5WST8</accession>
<keyword evidence="2" id="KW-1003">Cell membrane</keyword>
<evidence type="ECO:0000256" key="1">
    <source>
        <dbReference type="ARBA" id="ARBA00004651"/>
    </source>
</evidence>
<gene>
    <name evidence="7" type="ORF">ACFQJ6_14725</name>
</gene>
<feature type="transmembrane region" description="Helical" evidence="6">
    <location>
        <begin position="251"/>
        <end position="270"/>
    </location>
</feature>
<keyword evidence="3 6" id="KW-0812">Transmembrane</keyword>
<comment type="caution">
    <text evidence="7">The sequence shown here is derived from an EMBL/GenBank/DDBJ whole genome shotgun (WGS) entry which is preliminary data.</text>
</comment>
<reference evidence="7 8" key="1">
    <citation type="journal article" date="2019" name="Int. J. Syst. Evol. Microbiol.">
        <title>The Global Catalogue of Microorganisms (GCM) 10K type strain sequencing project: providing services to taxonomists for standard genome sequencing and annotation.</title>
        <authorList>
            <consortium name="The Broad Institute Genomics Platform"/>
            <consortium name="The Broad Institute Genome Sequencing Center for Infectious Disease"/>
            <person name="Wu L."/>
            <person name="Ma J."/>
        </authorList>
    </citation>
    <scope>NUCLEOTIDE SEQUENCE [LARGE SCALE GENOMIC DNA]</scope>
    <source>
        <strain evidence="7 8">DT72</strain>
    </source>
</reference>
<dbReference type="PANTHER" id="PTHR30106:SF1">
    <property type="entry name" value="UPF0324 MEMBRANE PROTEIN FN0533"/>
    <property type="match status" value="1"/>
</dbReference>
<feature type="transmembrane region" description="Helical" evidence="6">
    <location>
        <begin position="31"/>
        <end position="50"/>
    </location>
</feature>
<dbReference type="AlphaFoldDB" id="A0ABD5WST8"/>
<dbReference type="EMBL" id="JBHSZH010000005">
    <property type="protein sequence ID" value="MFC7081164.1"/>
    <property type="molecule type" value="Genomic_DNA"/>
</dbReference>
<evidence type="ECO:0000256" key="4">
    <source>
        <dbReference type="ARBA" id="ARBA00022989"/>
    </source>
</evidence>
<dbReference type="GeneID" id="79302093"/>
<evidence type="ECO:0000313" key="8">
    <source>
        <dbReference type="Proteomes" id="UP001596407"/>
    </source>
</evidence>
<evidence type="ECO:0000256" key="5">
    <source>
        <dbReference type="ARBA" id="ARBA00023136"/>
    </source>
</evidence>
<feature type="transmembrane region" description="Helical" evidence="6">
    <location>
        <begin position="117"/>
        <end position="139"/>
    </location>
</feature>
<feature type="transmembrane region" description="Helical" evidence="6">
    <location>
        <begin position="178"/>
        <end position="200"/>
    </location>
</feature>
<keyword evidence="4 6" id="KW-1133">Transmembrane helix</keyword>
<protein>
    <submittedName>
        <fullName evidence="7">YeiH family protein</fullName>
    </submittedName>
</protein>
<feature type="transmembrane region" description="Helical" evidence="6">
    <location>
        <begin position="145"/>
        <end position="166"/>
    </location>
</feature>
<organism evidence="7 8">
    <name type="scientific">Halorussus caseinilyticus</name>
    <dbReference type="NCBI Taxonomy" id="3034025"/>
    <lineage>
        <taxon>Archaea</taxon>
        <taxon>Methanobacteriati</taxon>
        <taxon>Methanobacteriota</taxon>
        <taxon>Stenosarchaea group</taxon>
        <taxon>Halobacteria</taxon>
        <taxon>Halobacteriales</taxon>
        <taxon>Haladaptataceae</taxon>
        <taxon>Halorussus</taxon>
    </lineage>
</organism>
<keyword evidence="5 6" id="KW-0472">Membrane</keyword>
<evidence type="ECO:0000256" key="6">
    <source>
        <dbReference type="SAM" id="Phobius"/>
    </source>
</evidence>
<feature type="transmembrane region" description="Helical" evidence="6">
    <location>
        <begin position="212"/>
        <end position="230"/>
    </location>
</feature>
<dbReference type="GO" id="GO:0005886">
    <property type="term" value="C:plasma membrane"/>
    <property type="evidence" value="ECO:0007669"/>
    <property type="project" value="UniProtKB-SubCell"/>
</dbReference>
<dbReference type="Proteomes" id="UP001596407">
    <property type="component" value="Unassembled WGS sequence"/>
</dbReference>
<feature type="transmembrane region" description="Helical" evidence="6">
    <location>
        <begin position="313"/>
        <end position="332"/>
    </location>
</feature>
<proteinExistence type="predicted"/>
<evidence type="ECO:0000256" key="3">
    <source>
        <dbReference type="ARBA" id="ARBA00022692"/>
    </source>
</evidence>
<name>A0ABD5WST8_9EURY</name>
<dbReference type="RefSeq" id="WP_276280917.1">
    <property type="nucleotide sequence ID" value="NZ_CP119809.1"/>
</dbReference>
<evidence type="ECO:0000313" key="7">
    <source>
        <dbReference type="EMBL" id="MFC7081164.1"/>
    </source>
</evidence>
<dbReference type="Pfam" id="PF03601">
    <property type="entry name" value="Cons_hypoth698"/>
    <property type="match status" value="1"/>
</dbReference>
<dbReference type="InterPro" id="IPR018383">
    <property type="entry name" value="UPF0324_pro"/>
</dbReference>
<evidence type="ECO:0000256" key="2">
    <source>
        <dbReference type="ARBA" id="ARBA00022475"/>
    </source>
</evidence>
<sequence length="333" mass="33998">MTGLRRLAPGFALLLAVGALGELVGAATPLNSLVVTIALGIALANVAGVPASCKPGVATHDLWLEVGIVLMGARIALDSVLAAGVPLLASVVGVVAFTLVVAEGFSRRWFGLQRRLGSLLAAGASVCGVSAVVAVAGTVRADEDQIAYATSAILLFDALTLFAYPAVGRLLGLSGQVFGIWAGLSMFSTGPVAAAGFAYSDAAGQWATLTKLTRNVLLGVVVVAYSVVYTESDSSATATTLGGTLRRLWRGFPKFVVGFVSVILLASSGALSAAEIDALTRASHWLFLAAFAGLGLDIDAADLHRTGVRPVTLLFVTLVVVSAVSLVGVQFLF</sequence>
<feature type="transmembrane region" description="Helical" evidence="6">
    <location>
        <begin position="87"/>
        <end position="105"/>
    </location>
</feature>
<comment type="subcellular location">
    <subcellularLocation>
        <location evidence="1">Cell membrane</location>
        <topology evidence="1">Multi-pass membrane protein</topology>
    </subcellularLocation>
</comment>
<keyword evidence="8" id="KW-1185">Reference proteome</keyword>
<dbReference type="PANTHER" id="PTHR30106">
    <property type="entry name" value="INNER MEMBRANE PROTEIN YEIH-RELATED"/>
    <property type="match status" value="1"/>
</dbReference>